<keyword evidence="1" id="KW-0472">Membrane</keyword>
<protein>
    <recommendedName>
        <fullName evidence="4">YggT family protein</fullName>
    </recommendedName>
</protein>
<dbReference type="GO" id="GO:0016020">
    <property type="term" value="C:membrane"/>
    <property type="evidence" value="ECO:0007669"/>
    <property type="project" value="InterPro"/>
</dbReference>
<keyword evidence="3" id="KW-1185">Reference proteome</keyword>
<dbReference type="Pfam" id="PF02325">
    <property type="entry name" value="CCB3_YggT"/>
    <property type="match status" value="2"/>
</dbReference>
<sequence>MLAQILNFLIDILFTLFGAGLVLRAWIHAVRMPPFNPLARAVYQGTNWLVLPLRRVIPSGNSIEWASLFAAWLAAILFLVLSLLITLPLQLIGALFPTLLLVAVLQVLKWALNLIVWLTLIQAVLSWVNPASPLMGLLQMLTAPLLDPVRRVLPRTAIDFSPLVVLILAQVLMMVVTNLSYRAMAIGPF</sequence>
<feature type="transmembrane region" description="Helical" evidence="1">
    <location>
        <begin position="63"/>
        <end position="85"/>
    </location>
</feature>
<name>A0A261U277_9BORD</name>
<evidence type="ECO:0000256" key="1">
    <source>
        <dbReference type="SAM" id="Phobius"/>
    </source>
</evidence>
<gene>
    <name evidence="2" type="ORF">CAL25_03765</name>
</gene>
<dbReference type="Proteomes" id="UP000216913">
    <property type="component" value="Unassembled WGS sequence"/>
</dbReference>
<keyword evidence="1" id="KW-1133">Transmembrane helix</keyword>
<keyword evidence="1" id="KW-0812">Transmembrane</keyword>
<dbReference type="InterPro" id="IPR003425">
    <property type="entry name" value="CCB3/YggT"/>
</dbReference>
<evidence type="ECO:0000313" key="3">
    <source>
        <dbReference type="Proteomes" id="UP000216913"/>
    </source>
</evidence>
<dbReference type="AlphaFoldDB" id="A0A261U277"/>
<dbReference type="EMBL" id="NEVP01000001">
    <property type="protein sequence ID" value="OZI55522.1"/>
    <property type="molecule type" value="Genomic_DNA"/>
</dbReference>
<accession>A0A261U277</accession>
<comment type="caution">
    <text evidence="2">The sequence shown here is derived from an EMBL/GenBank/DDBJ whole genome shotgun (WGS) entry which is preliminary data.</text>
</comment>
<reference evidence="2 3" key="1">
    <citation type="submission" date="2017-05" db="EMBL/GenBank/DDBJ databases">
        <title>Complete and WGS of Bordetella genogroups.</title>
        <authorList>
            <person name="Spilker T."/>
            <person name="LiPuma J."/>
        </authorList>
    </citation>
    <scope>NUCLEOTIDE SEQUENCE [LARGE SCALE GENOMIC DNA]</scope>
    <source>
        <strain evidence="2 3">AU10456</strain>
    </source>
</reference>
<evidence type="ECO:0008006" key="4">
    <source>
        <dbReference type="Google" id="ProtNLM"/>
    </source>
</evidence>
<proteinExistence type="predicted"/>
<evidence type="ECO:0000313" key="2">
    <source>
        <dbReference type="EMBL" id="OZI55522.1"/>
    </source>
</evidence>
<organism evidence="2 3">
    <name type="scientific">Bordetella genomosp. 5</name>
    <dbReference type="NCBI Taxonomy" id="1395608"/>
    <lineage>
        <taxon>Bacteria</taxon>
        <taxon>Pseudomonadati</taxon>
        <taxon>Pseudomonadota</taxon>
        <taxon>Betaproteobacteria</taxon>
        <taxon>Burkholderiales</taxon>
        <taxon>Alcaligenaceae</taxon>
        <taxon>Bordetella</taxon>
    </lineage>
</organism>
<dbReference type="RefSeq" id="WP_094798577.1">
    <property type="nucleotide sequence ID" value="NZ_NEVN01000001.1"/>
</dbReference>
<feature type="transmembrane region" description="Helical" evidence="1">
    <location>
        <begin position="6"/>
        <end position="27"/>
    </location>
</feature>
<feature type="transmembrane region" description="Helical" evidence="1">
    <location>
        <begin position="160"/>
        <end position="181"/>
    </location>
</feature>
<dbReference type="OrthoDB" id="9806665at2"/>